<organism evidence="1 2">
    <name type="scientific">Vibrio thalassae</name>
    <dbReference type="NCBI Taxonomy" id="1243014"/>
    <lineage>
        <taxon>Bacteria</taxon>
        <taxon>Pseudomonadati</taxon>
        <taxon>Pseudomonadota</taxon>
        <taxon>Gammaproteobacteria</taxon>
        <taxon>Vibrionales</taxon>
        <taxon>Vibrionaceae</taxon>
        <taxon>Vibrio</taxon>
    </lineage>
</organism>
<sequence length="257" mass="26322">MTAVIIQLLIYKGIAHGEGSIFNADTGSLKGALPLAHGVAQGGFHELRGGSFKQGFISGVIGKLGGSVVHENIDNSIGQMAGMVAVSGIAAAASGANSRDAVMRSAVSVITIYLYNDLSGMNGIAKMSEAKSIMQDADAVATEQTVEFFKKEGVGLAIDAATIVAGGIDCVAGYKVGCGPALWAAANIDARFNQQPHIVEKGLTQLNVPSANMVSDGIGALLSVKGTGNFIQGSRSINDTVDAIGVGVFTYEQSHKH</sequence>
<proteinExistence type="predicted"/>
<keyword evidence="2" id="KW-1185">Reference proteome</keyword>
<dbReference type="Proteomes" id="UP000219336">
    <property type="component" value="Unassembled WGS sequence"/>
</dbReference>
<reference evidence="2" key="1">
    <citation type="submission" date="2016-06" db="EMBL/GenBank/DDBJ databases">
        <authorList>
            <person name="Rodrigo-Torres L."/>
            <person name="Arahal R.D."/>
            <person name="Lucena T."/>
        </authorList>
    </citation>
    <scope>NUCLEOTIDE SEQUENCE [LARGE SCALE GENOMIC DNA]</scope>
    <source>
        <strain evidence="2">CECT8203</strain>
    </source>
</reference>
<name>A0A240EJ41_9VIBR</name>
<evidence type="ECO:0000313" key="1">
    <source>
        <dbReference type="EMBL" id="SNX47960.1"/>
    </source>
</evidence>
<dbReference type="RefSeq" id="WP_096993173.1">
    <property type="nucleotide sequence ID" value="NZ_JBHSII010000011.1"/>
</dbReference>
<evidence type="ECO:0000313" key="2">
    <source>
        <dbReference type="Proteomes" id="UP000219336"/>
    </source>
</evidence>
<evidence type="ECO:0008006" key="3">
    <source>
        <dbReference type="Google" id="ProtNLM"/>
    </source>
</evidence>
<gene>
    <name evidence="1" type="ORF">VTH8203_01575</name>
</gene>
<dbReference type="EMBL" id="OANU01000018">
    <property type="protein sequence ID" value="SNX47960.1"/>
    <property type="molecule type" value="Genomic_DNA"/>
</dbReference>
<protein>
    <recommendedName>
        <fullName evidence="3">DUF637 domain-containing protein</fullName>
    </recommendedName>
</protein>
<dbReference type="AlphaFoldDB" id="A0A240EJ41"/>
<accession>A0A240EJ41</accession>